<feature type="compositionally biased region" description="Polar residues" evidence="8">
    <location>
        <begin position="943"/>
        <end position="953"/>
    </location>
</feature>
<evidence type="ECO:0000256" key="8">
    <source>
        <dbReference type="SAM" id="MobiDB-lite"/>
    </source>
</evidence>
<feature type="region of interest" description="Disordered" evidence="8">
    <location>
        <begin position="928"/>
        <end position="1088"/>
    </location>
</feature>
<feature type="compositionally biased region" description="Acidic residues" evidence="8">
    <location>
        <begin position="1394"/>
        <end position="1404"/>
    </location>
</feature>
<feature type="compositionally biased region" description="Polar residues" evidence="8">
    <location>
        <begin position="991"/>
        <end position="1001"/>
    </location>
</feature>
<feature type="compositionally biased region" description="Low complexity" evidence="8">
    <location>
        <begin position="1335"/>
        <end position="1352"/>
    </location>
</feature>
<feature type="compositionally biased region" description="Pro residues" evidence="8">
    <location>
        <begin position="1192"/>
        <end position="1202"/>
    </location>
</feature>
<feature type="compositionally biased region" description="Basic and acidic residues" evidence="8">
    <location>
        <begin position="1"/>
        <end position="20"/>
    </location>
</feature>
<feature type="compositionally biased region" description="Polar residues" evidence="8">
    <location>
        <begin position="1369"/>
        <end position="1382"/>
    </location>
</feature>
<feature type="compositionally biased region" description="Low complexity" evidence="8">
    <location>
        <begin position="125"/>
        <end position="137"/>
    </location>
</feature>
<evidence type="ECO:0000313" key="11">
    <source>
        <dbReference type="RefSeq" id="XP_014670700.1"/>
    </source>
</evidence>
<dbReference type="PROSITE" id="PS50097">
    <property type="entry name" value="BTB"/>
    <property type="match status" value="1"/>
</dbReference>
<evidence type="ECO:0000256" key="4">
    <source>
        <dbReference type="ARBA" id="ARBA00023172"/>
    </source>
</evidence>
<organism evidence="10 11">
    <name type="scientific">Priapulus caudatus</name>
    <name type="common">Priapulid worm</name>
    <dbReference type="NCBI Taxonomy" id="37621"/>
    <lineage>
        <taxon>Eukaryota</taxon>
        <taxon>Metazoa</taxon>
        <taxon>Ecdysozoa</taxon>
        <taxon>Scalidophora</taxon>
        <taxon>Priapulida</taxon>
        <taxon>Priapulimorpha</taxon>
        <taxon>Priapulimorphida</taxon>
        <taxon>Priapulidae</taxon>
        <taxon>Priapulus</taxon>
    </lineage>
</organism>
<feature type="domain" description="BTB" evidence="9">
    <location>
        <begin position="604"/>
        <end position="665"/>
    </location>
</feature>
<evidence type="ECO:0000259" key="9">
    <source>
        <dbReference type="PROSITE" id="PS50097"/>
    </source>
</evidence>
<feature type="compositionally biased region" description="Basic and acidic residues" evidence="8">
    <location>
        <begin position="40"/>
        <end position="49"/>
    </location>
</feature>
<feature type="compositionally biased region" description="Basic and acidic residues" evidence="8">
    <location>
        <begin position="756"/>
        <end position="778"/>
    </location>
</feature>
<feature type="compositionally biased region" description="Low complexity" evidence="8">
    <location>
        <begin position="1249"/>
        <end position="1264"/>
    </location>
</feature>
<feature type="region of interest" description="Disordered" evidence="8">
    <location>
        <begin position="117"/>
        <end position="143"/>
    </location>
</feature>
<dbReference type="InterPro" id="IPR018574">
    <property type="entry name" value="Structure-sp_endonuc_su_Slx4"/>
</dbReference>
<comment type="similarity">
    <text evidence="2">Belongs to the SLX4 family.</text>
</comment>
<dbReference type="Pfam" id="PF00651">
    <property type="entry name" value="BTB"/>
    <property type="match status" value="1"/>
</dbReference>
<dbReference type="Pfam" id="PF09494">
    <property type="entry name" value="Slx4"/>
    <property type="match status" value="1"/>
</dbReference>
<keyword evidence="5" id="KW-0234">DNA repair</keyword>
<feature type="compositionally biased region" description="Low complexity" evidence="8">
    <location>
        <begin position="743"/>
        <end position="755"/>
    </location>
</feature>
<evidence type="ECO:0000256" key="3">
    <source>
        <dbReference type="ARBA" id="ARBA00022763"/>
    </source>
</evidence>
<dbReference type="PANTHER" id="PTHR21541">
    <property type="entry name" value="BTB POZ DOMAIN CONTAINING 12"/>
    <property type="match status" value="1"/>
</dbReference>
<feature type="region of interest" description="Disordered" evidence="8">
    <location>
        <begin position="1656"/>
        <end position="1676"/>
    </location>
</feature>
<dbReference type="Proteomes" id="UP000695022">
    <property type="component" value="Unplaced"/>
</dbReference>
<name>A0ABM1EES9_PRICU</name>
<keyword evidence="4" id="KW-0233">DNA recombination</keyword>
<feature type="compositionally biased region" description="Basic residues" evidence="8">
    <location>
        <begin position="1657"/>
        <end position="1676"/>
    </location>
</feature>
<comment type="subcellular location">
    <subcellularLocation>
        <location evidence="1">Nucleus</location>
    </subcellularLocation>
</comment>
<reference evidence="11" key="1">
    <citation type="submission" date="2025-08" db="UniProtKB">
        <authorList>
            <consortium name="RefSeq"/>
        </authorList>
    </citation>
    <scope>IDENTIFICATION</scope>
</reference>
<dbReference type="GeneID" id="106811547"/>
<dbReference type="RefSeq" id="XP_014670700.1">
    <property type="nucleotide sequence ID" value="XM_014815214.1"/>
</dbReference>
<evidence type="ECO:0000256" key="5">
    <source>
        <dbReference type="ARBA" id="ARBA00023204"/>
    </source>
</evidence>
<keyword evidence="3" id="KW-0227">DNA damage</keyword>
<feature type="region of interest" description="Disordered" evidence="8">
    <location>
        <begin position="1541"/>
        <end position="1579"/>
    </location>
</feature>
<sequence>MSCGSTERRESDEFKEPRDKRTTRHARLRRTKTASKNAARTRESHEPRAKIPTSDGAGEAPQSTPSSDSLCPLKIDDDSVPAGEDADDARSSAETVSGKQDIVEYLQSFRRVKLTARCGEDGESSSDNPDRSAPASSSRHRALDGVDGVLEWSDRDECSHEEQLGCGGRLDSCDSEKLMQSDEEYARAIQYKDSEMLAQTDGIGKDGSYLCQICNKNLAHLSYVRREQHMNRCLDQREQKESQRELLRGKVPDCPLCDRKLKTEAARKQHLKKCALSKNVAVVDLIQICQKQTADFEASKAAGTLQVAPRAAATKSNAALRWAKKLRPTNALDEQIQVHTAMALSVSLMEQDHQQQQQPASWVDRQPSDLVRGGGRDGARKVKQRRKQKREETVPLLLQRSREENLRILDQRVKVLVSQWDDYSDTEARDLLFRASRLPSKYTCTRGSICLEDNQLSEDENVCPLWRLSLLPHCSAWTQKQRDQYYVPCLIPPISPCKVAAGSKLKDVSNIYGRRLSTMPSAKMEPAATNVLSNDDAAELLANLASQSQAPPVVDKTLHQLNSSCAGFLFESDEGDVSSVPREAKVDNNMAARLASMVGNDAASDVTVQSETRRIPAHKFVFAMRSAELWQMVKDIDSLDWRDYTSVTCMCVLKFLYSGSTHDVDHNNASKVLEIANRYGLQSLADACGTQLPAQDEPPDLSAGGAGDGGPAERTDDDDDDDDDLYADLFQFTCTQGIRRGESAGSAVDVSSSDDPSGRCDRGQHRRGAEEVRLREGAGAEEGLSPSTSDVSLPTPDVGRNRPLLPRASEGPLLSPDFGRNRSVSAHASDGSPPSLDPRQNLSVSPHTSDGPLPSPDAGQNRFVSVHASDGSLPSPDARQNPSVSPCRSVKLVYAEYLDGVPIMNRSMSPATSDRTLEDISDSVLDRCMSPGISDVPLPSPNAGRSRSVSPPTSDAPLPSPDLIRNRSVGLSRDRDAMLSGEDSVMIVNPRSVSPSTSEVSLLSPDPRPNPSTNRHASRRGPHSRGSSAARDAVGDRSTRLRACVHSPPSPDAVADQSASPGADDVSLLSPDAAPDRSVSPAACDASPASPEVVCVYGAIPAIAVATPLASDLCATPASSCGSLASPRDRRASPVFGDGSSATQRASPARTRHTTPDLFASSPSPFDCALSPSASDFPVSPHSLSPAESPNPFEPPASPPPFECAMSRPPFEPAPSPSPFERAMSLSPFEPPTSPPFHHVTSPSTSDCAVSPPSFRPAASPSLSDCAESPFPAEPHTSPPPLTSHDPGGGPTQTPRRAGPLVTTASPPRRGFAPPLDTRRGGPTLARSPIDLTDSRSPSPGGGPTSSASSVGSKRKEEEEGETHLPLVSTRSTLEPLSSTDFSRGRWRKRGGEKEEEEEEDSDSVDLLTPPPCDYAGIDEAFVFAEDGASFRQEEEQEEEKEEEPVPPPGRGPGRPTQGEKCGHTGAALIKCSLPRDAGKKLEEAFEPFNTPAAASARRDSIASYIMSDKVTPKADYLQMCTPELDVSLLVSVSGAVVQPETSGVNTEQPSSSQCSSEGVSTSDHKSDSDELPEESILVGVPLSQEGKQTDVAEKVRHYIVSNQCLYERVLMYETLQVSELHQELNSAGIRCSQPRLLDILDSLCVNFTVQRSNQQRCRKGRKRGKARRSPKSSQK</sequence>
<feature type="compositionally biased region" description="Low complexity" evidence="8">
    <location>
        <begin position="1078"/>
        <end position="1088"/>
    </location>
</feature>
<dbReference type="SMART" id="SM00225">
    <property type="entry name" value="BTB"/>
    <property type="match status" value="1"/>
</dbReference>
<feature type="region of interest" description="Disordered" evidence="8">
    <location>
        <begin position="1"/>
        <end position="101"/>
    </location>
</feature>
<feature type="compositionally biased region" description="Acidic residues" evidence="8">
    <location>
        <begin position="715"/>
        <end position="725"/>
    </location>
</feature>
<feature type="region of interest" description="Disordered" evidence="8">
    <location>
        <begin position="741"/>
        <end position="886"/>
    </location>
</feature>
<dbReference type="InterPro" id="IPR011333">
    <property type="entry name" value="SKP1/BTB/POZ_sf"/>
</dbReference>
<feature type="compositionally biased region" description="Acidic residues" evidence="8">
    <location>
        <begin position="1435"/>
        <end position="1445"/>
    </location>
</feature>
<evidence type="ECO:0000256" key="7">
    <source>
        <dbReference type="ARBA" id="ARBA00029496"/>
    </source>
</evidence>
<dbReference type="PANTHER" id="PTHR21541:SF3">
    <property type="entry name" value="STRUCTURE-SPECIFIC ENDONUCLEASE SUBUNIT SLX4"/>
    <property type="match status" value="1"/>
</dbReference>
<evidence type="ECO:0000256" key="6">
    <source>
        <dbReference type="ARBA" id="ARBA00023242"/>
    </source>
</evidence>
<evidence type="ECO:0000256" key="2">
    <source>
        <dbReference type="ARBA" id="ARBA00006661"/>
    </source>
</evidence>
<keyword evidence="10" id="KW-1185">Reference proteome</keyword>
<evidence type="ECO:0000313" key="10">
    <source>
        <dbReference type="Proteomes" id="UP000695022"/>
    </source>
</evidence>
<dbReference type="SUPFAM" id="SSF54695">
    <property type="entry name" value="POZ domain"/>
    <property type="match status" value="1"/>
</dbReference>
<accession>A0ABM1EES9</accession>
<keyword evidence="6" id="KW-0539">Nucleus</keyword>
<dbReference type="Gene3D" id="3.30.710.10">
    <property type="entry name" value="Potassium Channel Kv1.1, Chain A"/>
    <property type="match status" value="1"/>
</dbReference>
<feature type="compositionally biased region" description="Polar residues" evidence="8">
    <location>
        <begin position="1541"/>
        <end position="1562"/>
    </location>
</feature>
<feature type="region of interest" description="Disordered" evidence="8">
    <location>
        <begin position="1120"/>
        <end position="1464"/>
    </location>
</feature>
<proteinExistence type="inferred from homology"/>
<feature type="region of interest" description="Disordered" evidence="8">
    <location>
        <begin position="349"/>
        <end position="392"/>
    </location>
</feature>
<gene>
    <name evidence="11" type="primary">LOC106811547</name>
</gene>
<feature type="region of interest" description="Disordered" evidence="8">
    <location>
        <begin position="690"/>
        <end position="725"/>
    </location>
</feature>
<feature type="compositionally biased region" description="Polar residues" evidence="8">
    <location>
        <begin position="838"/>
        <end position="848"/>
    </location>
</feature>
<feature type="compositionally biased region" description="Basic residues" evidence="8">
    <location>
        <begin position="21"/>
        <end position="33"/>
    </location>
</feature>
<protein>
    <recommendedName>
        <fullName evidence="7">Structure-specific endonuclease subunit SLX4</fullName>
    </recommendedName>
</protein>
<dbReference type="InterPro" id="IPR000210">
    <property type="entry name" value="BTB/POZ_dom"/>
</dbReference>
<evidence type="ECO:0000256" key="1">
    <source>
        <dbReference type="ARBA" id="ARBA00004123"/>
    </source>
</evidence>